<dbReference type="Gramene" id="OMERI03G11540.1">
    <property type="protein sequence ID" value="OMERI03G11540.1"/>
    <property type="gene ID" value="OMERI03G11540"/>
</dbReference>
<keyword evidence="2" id="KW-1185">Reference proteome</keyword>
<organism evidence="1">
    <name type="scientific">Oryza meridionalis</name>
    <dbReference type="NCBI Taxonomy" id="40149"/>
    <lineage>
        <taxon>Eukaryota</taxon>
        <taxon>Viridiplantae</taxon>
        <taxon>Streptophyta</taxon>
        <taxon>Embryophyta</taxon>
        <taxon>Tracheophyta</taxon>
        <taxon>Spermatophyta</taxon>
        <taxon>Magnoliopsida</taxon>
        <taxon>Liliopsida</taxon>
        <taxon>Poales</taxon>
        <taxon>Poaceae</taxon>
        <taxon>BOP clade</taxon>
        <taxon>Oryzoideae</taxon>
        <taxon>Oryzeae</taxon>
        <taxon>Oryzinae</taxon>
        <taxon>Oryza</taxon>
    </lineage>
</organism>
<dbReference type="EnsemblPlants" id="OMERI03G11540.1">
    <property type="protein sequence ID" value="OMERI03G11540.1"/>
    <property type="gene ID" value="OMERI03G11540"/>
</dbReference>
<name>A0A0E0CYQ1_9ORYZ</name>
<evidence type="ECO:0000313" key="1">
    <source>
        <dbReference type="EnsemblPlants" id="OMERI03G11540.1"/>
    </source>
</evidence>
<accession>A0A0E0CYQ1</accession>
<reference evidence="1" key="1">
    <citation type="submission" date="2015-04" db="UniProtKB">
        <authorList>
            <consortium name="EnsemblPlants"/>
        </authorList>
    </citation>
    <scope>IDENTIFICATION</scope>
</reference>
<proteinExistence type="predicted"/>
<dbReference type="PANTHER" id="PTHR33265:SF5">
    <property type="entry name" value="COTTON FIBER PROTEIN"/>
    <property type="match status" value="1"/>
</dbReference>
<dbReference type="PANTHER" id="PTHR33265">
    <property type="entry name" value="AVR9/CF-9 RAPIDLY ELICITED PROTEIN-RELATED"/>
    <property type="match status" value="1"/>
</dbReference>
<dbReference type="Proteomes" id="UP000008021">
    <property type="component" value="Chromosome 3"/>
</dbReference>
<reference evidence="1" key="2">
    <citation type="submission" date="2018-05" db="EMBL/GenBank/DDBJ databases">
        <title>OmerRS3 (Oryza meridionalis Reference Sequence Version 3).</title>
        <authorList>
            <person name="Zhang J."/>
            <person name="Kudrna D."/>
            <person name="Lee S."/>
            <person name="Talag J."/>
            <person name="Welchert J."/>
            <person name="Wing R.A."/>
        </authorList>
    </citation>
    <scope>NUCLEOTIDE SEQUENCE [LARGE SCALE GENOMIC DNA]</scope>
    <source>
        <strain evidence="1">cv. OR44</strain>
    </source>
</reference>
<evidence type="ECO:0000313" key="2">
    <source>
        <dbReference type="Proteomes" id="UP000008021"/>
    </source>
</evidence>
<protein>
    <submittedName>
        <fullName evidence="1">Uncharacterized protein</fullName>
    </submittedName>
</protein>
<dbReference type="AlphaFoldDB" id="A0A0E0CYQ1"/>
<sequence length="393" mass="43897">MALVAAAAANQKQQKASIGRRAWRLLHLAVLWARKGSAVHSLCLFSNLRCTGVGLGIVGGGGRSEHLRYGEPEYSIEETPSARVLRLIPCIAPTVPDMPRFYGDEDHYFFCRWDTEPECSGVGCYDYIENDVLKTEQIVQVVRPTDQLDAEKCRIFGDGHGARGDVTILPTLVINNVQYRAANQKQQKASIGRRAWRLLHLAVLWARKGSAVHSLCLFSNLRCTGVGLGIVGGGGRSEHLRYGEPEYSIEETPSARVLRLIPCIAPTVPDMPRFYGDEDHYFFCRWDTEPECSGVGCYDYIENDVLKTEQIVQVVRPTDQLDAEKCRIFGDVTILPTLVINNVQYRDLFCYDYNGEPSECGSVEDESFRDGAMDEQLLELSMPTPASARHSAR</sequence>
<dbReference type="HOGENOM" id="CLU_702809_0_0_1"/>